<feature type="transmembrane region" description="Helical" evidence="6">
    <location>
        <begin position="285"/>
        <end position="304"/>
    </location>
</feature>
<feature type="transmembrane region" description="Helical" evidence="6">
    <location>
        <begin position="166"/>
        <end position="187"/>
    </location>
</feature>
<accession>A0AAV2PKX2</accession>
<name>A0AAV2PKX2_MEGNR</name>
<evidence type="ECO:0000256" key="6">
    <source>
        <dbReference type="SAM" id="Phobius"/>
    </source>
</evidence>
<dbReference type="PANTHER" id="PTHR23291">
    <property type="entry name" value="BAX INHIBITOR-RELATED"/>
    <property type="match status" value="1"/>
</dbReference>
<dbReference type="GO" id="GO:0005794">
    <property type="term" value="C:Golgi apparatus"/>
    <property type="evidence" value="ECO:0007669"/>
    <property type="project" value="TreeGrafter"/>
</dbReference>
<feature type="region of interest" description="Disordered" evidence="5">
    <location>
        <begin position="122"/>
        <end position="145"/>
    </location>
</feature>
<dbReference type="GO" id="GO:0005783">
    <property type="term" value="C:endoplasmic reticulum"/>
    <property type="evidence" value="ECO:0007669"/>
    <property type="project" value="TreeGrafter"/>
</dbReference>
<evidence type="ECO:0000256" key="5">
    <source>
        <dbReference type="SAM" id="MobiDB-lite"/>
    </source>
</evidence>
<comment type="caution">
    <text evidence="7">The sequence shown here is derived from an EMBL/GenBank/DDBJ whole genome shotgun (WGS) entry which is preliminary data.</text>
</comment>
<feature type="region of interest" description="Disordered" evidence="5">
    <location>
        <begin position="1"/>
        <end position="44"/>
    </location>
</feature>
<dbReference type="Pfam" id="PF01027">
    <property type="entry name" value="Bax1-I"/>
    <property type="match status" value="1"/>
</dbReference>
<gene>
    <name evidence="7" type="ORF">MNOR_LOCUS1737</name>
</gene>
<feature type="compositionally biased region" description="Low complexity" evidence="5">
    <location>
        <begin position="31"/>
        <end position="44"/>
    </location>
</feature>
<dbReference type="EMBL" id="CAXKWB010000485">
    <property type="protein sequence ID" value="CAL4060987.1"/>
    <property type="molecule type" value="Genomic_DNA"/>
</dbReference>
<keyword evidence="8" id="KW-1185">Reference proteome</keyword>
<evidence type="ECO:0000256" key="2">
    <source>
        <dbReference type="ARBA" id="ARBA00022692"/>
    </source>
</evidence>
<keyword evidence="3 6" id="KW-1133">Transmembrane helix</keyword>
<proteinExistence type="predicted"/>
<dbReference type="GO" id="GO:2001234">
    <property type="term" value="P:negative regulation of apoptotic signaling pathway"/>
    <property type="evidence" value="ECO:0007669"/>
    <property type="project" value="TreeGrafter"/>
</dbReference>
<keyword evidence="4 6" id="KW-0472">Membrane</keyword>
<evidence type="ECO:0000256" key="4">
    <source>
        <dbReference type="ARBA" id="ARBA00023136"/>
    </source>
</evidence>
<dbReference type="Proteomes" id="UP001497623">
    <property type="component" value="Unassembled WGS sequence"/>
</dbReference>
<sequence length="371" mass="40670">MHGYTRMAAPYPTDPSKASAPPNVGWGGPAAGYPAQPAAGYPSQPMGGYPAQPMGGYPAQPMGGYPAQPMGYAAQPPPYSAQPQYPGPGGYVLPGQAIGHQQYWGQPNVQYMVPPPPQPYNASNGGLIQSGQPPQTDPFPKDTEMPGQFGASFGDKAIRHAFIRKVYLILMCQLLITLGFVSLFTFHEGISLWVRRNQWAYWTSYAAFIVTYMTLVCCKSVRRKWPGNFIMLGAFTLALSYMTGTIASFYDTKIVVMTVGITAAICFLLTLFASQTKYDFTGCGVYLFVILMILFIFGIIAIFTRSEIMFTIYSAGIALVFSMYLVFDTQMIVGGRKHEISPEEHIFGAIMLYLDVINIFLALLSLFGGRD</sequence>
<dbReference type="PANTHER" id="PTHR23291:SF127">
    <property type="entry name" value="PROTEIN LIFEGUARD 1-LIKE"/>
    <property type="match status" value="1"/>
</dbReference>
<reference evidence="7 8" key="1">
    <citation type="submission" date="2024-05" db="EMBL/GenBank/DDBJ databases">
        <authorList>
            <person name="Wallberg A."/>
        </authorList>
    </citation>
    <scope>NUCLEOTIDE SEQUENCE [LARGE SCALE GENOMIC DNA]</scope>
</reference>
<comment type="subcellular location">
    <subcellularLocation>
        <location evidence="1">Membrane</location>
        <topology evidence="1">Multi-pass membrane protein</topology>
    </subcellularLocation>
</comment>
<evidence type="ECO:0000256" key="1">
    <source>
        <dbReference type="ARBA" id="ARBA00004141"/>
    </source>
</evidence>
<feature type="transmembrane region" description="Helical" evidence="6">
    <location>
        <begin position="347"/>
        <end position="368"/>
    </location>
</feature>
<dbReference type="AlphaFoldDB" id="A0AAV2PKX2"/>
<organism evidence="7 8">
    <name type="scientific">Meganyctiphanes norvegica</name>
    <name type="common">Northern krill</name>
    <name type="synonym">Thysanopoda norvegica</name>
    <dbReference type="NCBI Taxonomy" id="48144"/>
    <lineage>
        <taxon>Eukaryota</taxon>
        <taxon>Metazoa</taxon>
        <taxon>Ecdysozoa</taxon>
        <taxon>Arthropoda</taxon>
        <taxon>Crustacea</taxon>
        <taxon>Multicrustacea</taxon>
        <taxon>Malacostraca</taxon>
        <taxon>Eumalacostraca</taxon>
        <taxon>Eucarida</taxon>
        <taxon>Euphausiacea</taxon>
        <taxon>Euphausiidae</taxon>
        <taxon>Meganyctiphanes</taxon>
    </lineage>
</organism>
<feature type="transmembrane region" description="Helical" evidence="6">
    <location>
        <begin position="229"/>
        <end position="248"/>
    </location>
</feature>
<feature type="transmembrane region" description="Helical" evidence="6">
    <location>
        <begin position="254"/>
        <end position="273"/>
    </location>
</feature>
<evidence type="ECO:0000256" key="3">
    <source>
        <dbReference type="ARBA" id="ARBA00022989"/>
    </source>
</evidence>
<dbReference type="GO" id="GO:0016020">
    <property type="term" value="C:membrane"/>
    <property type="evidence" value="ECO:0007669"/>
    <property type="project" value="UniProtKB-SubCell"/>
</dbReference>
<keyword evidence="2 6" id="KW-0812">Transmembrane</keyword>
<dbReference type="CDD" id="cd10428">
    <property type="entry name" value="LFG_like"/>
    <property type="match status" value="1"/>
</dbReference>
<dbReference type="InterPro" id="IPR006214">
    <property type="entry name" value="Bax_inhibitor_1-related"/>
</dbReference>
<evidence type="ECO:0000313" key="7">
    <source>
        <dbReference type="EMBL" id="CAL4060987.1"/>
    </source>
</evidence>
<protein>
    <submittedName>
        <fullName evidence="7">Uncharacterized protein</fullName>
    </submittedName>
</protein>
<evidence type="ECO:0000313" key="8">
    <source>
        <dbReference type="Proteomes" id="UP001497623"/>
    </source>
</evidence>
<feature type="transmembrane region" description="Helical" evidence="6">
    <location>
        <begin position="199"/>
        <end position="217"/>
    </location>
</feature>
<feature type="transmembrane region" description="Helical" evidence="6">
    <location>
        <begin position="310"/>
        <end position="327"/>
    </location>
</feature>
<feature type="compositionally biased region" description="Polar residues" evidence="5">
    <location>
        <begin position="122"/>
        <end position="134"/>
    </location>
</feature>